<name>A0A0F9K358_9ZZZZ</name>
<comment type="caution">
    <text evidence="2">The sequence shown here is derived from an EMBL/GenBank/DDBJ whole genome shotgun (WGS) entry which is preliminary data.</text>
</comment>
<protein>
    <submittedName>
        <fullName evidence="2">Uncharacterized protein</fullName>
    </submittedName>
</protein>
<dbReference type="EMBL" id="LAZR01016160">
    <property type="protein sequence ID" value="KKM05698.1"/>
    <property type="molecule type" value="Genomic_DNA"/>
</dbReference>
<gene>
    <name evidence="2" type="ORF">LCGC14_1751440</name>
</gene>
<reference evidence="2" key="1">
    <citation type="journal article" date="2015" name="Nature">
        <title>Complex archaea that bridge the gap between prokaryotes and eukaryotes.</title>
        <authorList>
            <person name="Spang A."/>
            <person name="Saw J.H."/>
            <person name="Jorgensen S.L."/>
            <person name="Zaremba-Niedzwiedzka K."/>
            <person name="Martijn J."/>
            <person name="Lind A.E."/>
            <person name="van Eijk R."/>
            <person name="Schleper C."/>
            <person name="Guy L."/>
            <person name="Ettema T.J."/>
        </authorList>
    </citation>
    <scope>NUCLEOTIDE SEQUENCE</scope>
</reference>
<organism evidence="2">
    <name type="scientific">marine sediment metagenome</name>
    <dbReference type="NCBI Taxonomy" id="412755"/>
    <lineage>
        <taxon>unclassified sequences</taxon>
        <taxon>metagenomes</taxon>
        <taxon>ecological metagenomes</taxon>
    </lineage>
</organism>
<feature type="non-terminal residue" evidence="2">
    <location>
        <position position="1"/>
    </location>
</feature>
<evidence type="ECO:0000313" key="2">
    <source>
        <dbReference type="EMBL" id="KKM05698.1"/>
    </source>
</evidence>
<proteinExistence type="predicted"/>
<accession>A0A0F9K358</accession>
<feature type="region of interest" description="Disordered" evidence="1">
    <location>
        <begin position="193"/>
        <end position="217"/>
    </location>
</feature>
<evidence type="ECO:0000256" key="1">
    <source>
        <dbReference type="SAM" id="MobiDB-lite"/>
    </source>
</evidence>
<dbReference type="AlphaFoldDB" id="A0A0F9K358"/>
<sequence>TKVGIPFARASVQTPAGIFFLNNDYMVYRLQGGQLEPIGKQIQRELRTNLKDFTTAFMGWHATAQQVTLYYTETSGNSPERGFTFNTENSTWTPQAFGNAVTAGFEARVANSLVETLVASDGTALSYSTSAISDGWVSAGELVRSEAVFGGFYTDSPNREVFNDEIRLTYTANSGSYKTSSPPQLLHRSASTLNSRGSTAPCGSEARTVAPGRSTTSTPVLGCKVRASSG</sequence>